<sequence length="65" mass="7428">MSFGHVNFMQANCTRFPSSSQKKSLVVITASESIYSTEKENDRHCFDTLRGLKRHPVRHFVAATK</sequence>
<reference evidence="1" key="1">
    <citation type="submission" date="2014-11" db="EMBL/GenBank/DDBJ databases">
        <authorList>
            <person name="Amaro Gonzalez C."/>
        </authorList>
    </citation>
    <scope>NUCLEOTIDE SEQUENCE</scope>
</reference>
<accession>A0A0E9X5M0</accession>
<reference evidence="1" key="2">
    <citation type="journal article" date="2015" name="Fish Shellfish Immunol.">
        <title>Early steps in the European eel (Anguilla anguilla)-Vibrio vulnificus interaction in the gills: Role of the RtxA13 toxin.</title>
        <authorList>
            <person name="Callol A."/>
            <person name="Pajuelo D."/>
            <person name="Ebbesson L."/>
            <person name="Teles M."/>
            <person name="MacKenzie S."/>
            <person name="Amaro C."/>
        </authorList>
    </citation>
    <scope>NUCLEOTIDE SEQUENCE</scope>
</reference>
<dbReference type="EMBL" id="GBXM01010688">
    <property type="protein sequence ID" value="JAH97889.1"/>
    <property type="molecule type" value="Transcribed_RNA"/>
</dbReference>
<proteinExistence type="predicted"/>
<name>A0A0E9X5M0_ANGAN</name>
<organism evidence="1">
    <name type="scientific">Anguilla anguilla</name>
    <name type="common">European freshwater eel</name>
    <name type="synonym">Muraena anguilla</name>
    <dbReference type="NCBI Taxonomy" id="7936"/>
    <lineage>
        <taxon>Eukaryota</taxon>
        <taxon>Metazoa</taxon>
        <taxon>Chordata</taxon>
        <taxon>Craniata</taxon>
        <taxon>Vertebrata</taxon>
        <taxon>Euteleostomi</taxon>
        <taxon>Actinopterygii</taxon>
        <taxon>Neopterygii</taxon>
        <taxon>Teleostei</taxon>
        <taxon>Anguilliformes</taxon>
        <taxon>Anguillidae</taxon>
        <taxon>Anguilla</taxon>
    </lineage>
</organism>
<evidence type="ECO:0000313" key="1">
    <source>
        <dbReference type="EMBL" id="JAH97889.1"/>
    </source>
</evidence>
<protein>
    <submittedName>
        <fullName evidence="1">Uncharacterized protein</fullName>
    </submittedName>
</protein>
<dbReference type="AlphaFoldDB" id="A0A0E9X5M0"/>